<reference evidence="3 4" key="1">
    <citation type="submission" date="2018-09" db="EMBL/GenBank/DDBJ databases">
        <title>Production of Trimethoprim by Streptomyces sp. 3E-1.</title>
        <authorList>
            <person name="Kang H.J."/>
            <person name="Kim S.B."/>
        </authorList>
    </citation>
    <scope>NUCLEOTIDE SEQUENCE [LARGE SCALE GENOMIC DNA]</scope>
    <source>
        <strain evidence="3 4">3E-1</strain>
    </source>
</reference>
<feature type="chain" id="PRO_5042587198" description="Lipoprotein" evidence="2">
    <location>
        <begin position="20"/>
        <end position="184"/>
    </location>
</feature>
<name>A0AAI8KXM9_9ACTN</name>
<dbReference type="GeneID" id="91287381"/>
<feature type="compositionally biased region" description="Polar residues" evidence="1">
    <location>
        <begin position="23"/>
        <end position="39"/>
    </location>
</feature>
<dbReference type="KEGG" id="sge:DWG14_01855"/>
<dbReference type="Proteomes" id="UP000265765">
    <property type="component" value="Chromosome"/>
</dbReference>
<evidence type="ECO:0008006" key="5">
    <source>
        <dbReference type="Google" id="ProtNLM"/>
    </source>
</evidence>
<dbReference type="AlphaFoldDB" id="A0AAI8KXM9"/>
<feature type="compositionally biased region" description="Low complexity" evidence="1">
    <location>
        <begin position="41"/>
        <end position="64"/>
    </location>
</feature>
<organism evidence="3 4">
    <name type="scientific">Streptomyces griseorubiginosus</name>
    <dbReference type="NCBI Taxonomy" id="67304"/>
    <lineage>
        <taxon>Bacteria</taxon>
        <taxon>Bacillati</taxon>
        <taxon>Actinomycetota</taxon>
        <taxon>Actinomycetes</taxon>
        <taxon>Kitasatosporales</taxon>
        <taxon>Streptomycetaceae</taxon>
        <taxon>Streptomyces</taxon>
    </lineage>
</organism>
<sequence>MRWWRIGGCVIALVGVLAACGTSDTGGSATQGPSESPSGRTPAGSPTATSSSVPPSSQAPSASASPPPASGAGCVAGRAQITVSPGDPVRRPVCVRPGTVVSLLLSPRTDGKRWTAVRSSAPALVLVTGRQVAADGTAHVSLRAAGTRGGSAEITVSAKEPDLAGTGGVGFTLAVTVTPYAREG</sequence>
<evidence type="ECO:0000313" key="3">
    <source>
        <dbReference type="EMBL" id="AYC37637.1"/>
    </source>
</evidence>
<gene>
    <name evidence="3" type="ORF">DWG14_01855</name>
</gene>
<evidence type="ECO:0000256" key="1">
    <source>
        <dbReference type="SAM" id="MobiDB-lite"/>
    </source>
</evidence>
<proteinExistence type="predicted"/>
<feature type="signal peptide" evidence="2">
    <location>
        <begin position="1"/>
        <end position="19"/>
    </location>
</feature>
<protein>
    <recommendedName>
        <fullName evidence="5">Lipoprotein</fullName>
    </recommendedName>
</protein>
<dbReference type="EMBL" id="CP032427">
    <property type="protein sequence ID" value="AYC37637.1"/>
    <property type="molecule type" value="Genomic_DNA"/>
</dbReference>
<evidence type="ECO:0000313" key="4">
    <source>
        <dbReference type="Proteomes" id="UP000265765"/>
    </source>
</evidence>
<feature type="region of interest" description="Disordered" evidence="1">
    <location>
        <begin position="23"/>
        <end position="74"/>
    </location>
</feature>
<dbReference type="RefSeq" id="WP_246090996.1">
    <property type="nucleotide sequence ID" value="NZ_CP032427.1"/>
</dbReference>
<keyword evidence="2" id="KW-0732">Signal</keyword>
<evidence type="ECO:0000256" key="2">
    <source>
        <dbReference type="SAM" id="SignalP"/>
    </source>
</evidence>
<accession>A0AAI8KXM9</accession>
<dbReference type="PROSITE" id="PS51257">
    <property type="entry name" value="PROKAR_LIPOPROTEIN"/>
    <property type="match status" value="1"/>
</dbReference>